<keyword evidence="2" id="KW-0472">Membrane</keyword>
<evidence type="ECO:0008006" key="5">
    <source>
        <dbReference type="Google" id="ProtNLM"/>
    </source>
</evidence>
<evidence type="ECO:0000313" key="3">
    <source>
        <dbReference type="EMBL" id="CAG5121151.1"/>
    </source>
</evidence>
<dbReference type="InterPro" id="IPR050955">
    <property type="entry name" value="Plant_Biomass_Hydrol_Est"/>
</dbReference>
<dbReference type="PANTHER" id="PTHR43037">
    <property type="entry name" value="UNNAMED PRODUCT-RELATED"/>
    <property type="match status" value="1"/>
</dbReference>
<dbReference type="PANTHER" id="PTHR43037:SF4">
    <property type="entry name" value="PEPTIDASE S9 PROLYL OLIGOPEPTIDASE CATALYTIC DOMAIN-CONTAINING PROTEIN"/>
    <property type="match status" value="1"/>
</dbReference>
<accession>A0A8S3Z1F9</accession>
<keyword evidence="2" id="KW-1133">Transmembrane helix</keyword>
<name>A0A8S3Z1F9_9EUPU</name>
<keyword evidence="4" id="KW-1185">Reference proteome</keyword>
<comment type="caution">
    <text evidence="3">The sequence shown here is derived from an EMBL/GenBank/DDBJ whole genome shotgun (WGS) entry which is preliminary data.</text>
</comment>
<dbReference type="EMBL" id="CAJHNH020001028">
    <property type="protein sequence ID" value="CAG5121151.1"/>
    <property type="molecule type" value="Genomic_DNA"/>
</dbReference>
<protein>
    <recommendedName>
        <fullName evidence="5">Peptidase S9 prolyl oligopeptidase catalytic domain-containing protein</fullName>
    </recommendedName>
</protein>
<reference evidence="3" key="1">
    <citation type="submission" date="2021-04" db="EMBL/GenBank/DDBJ databases">
        <authorList>
            <consortium name="Molecular Ecology Group"/>
        </authorList>
    </citation>
    <scope>NUCLEOTIDE SEQUENCE</scope>
</reference>
<dbReference type="SUPFAM" id="SSF53474">
    <property type="entry name" value="alpha/beta-Hydrolases"/>
    <property type="match status" value="1"/>
</dbReference>
<dbReference type="AlphaFoldDB" id="A0A8S3Z1F9"/>
<keyword evidence="1" id="KW-0732">Signal</keyword>
<dbReference type="Proteomes" id="UP000678393">
    <property type="component" value="Unassembled WGS sequence"/>
</dbReference>
<evidence type="ECO:0000256" key="1">
    <source>
        <dbReference type="ARBA" id="ARBA00022729"/>
    </source>
</evidence>
<dbReference type="Gene3D" id="3.40.50.1820">
    <property type="entry name" value="alpha/beta hydrolase"/>
    <property type="match status" value="1"/>
</dbReference>
<evidence type="ECO:0000313" key="4">
    <source>
        <dbReference type="Proteomes" id="UP000678393"/>
    </source>
</evidence>
<dbReference type="InterPro" id="IPR029058">
    <property type="entry name" value="AB_hydrolase_fold"/>
</dbReference>
<evidence type="ECO:0000256" key="2">
    <source>
        <dbReference type="SAM" id="Phobius"/>
    </source>
</evidence>
<feature type="transmembrane region" description="Helical" evidence="2">
    <location>
        <begin position="9"/>
        <end position="26"/>
    </location>
</feature>
<gene>
    <name evidence="3" type="ORF">CUNI_LOCUS6709</name>
</gene>
<organism evidence="3 4">
    <name type="scientific">Candidula unifasciata</name>
    <dbReference type="NCBI Taxonomy" id="100452"/>
    <lineage>
        <taxon>Eukaryota</taxon>
        <taxon>Metazoa</taxon>
        <taxon>Spiralia</taxon>
        <taxon>Lophotrochozoa</taxon>
        <taxon>Mollusca</taxon>
        <taxon>Gastropoda</taxon>
        <taxon>Heterobranchia</taxon>
        <taxon>Euthyneura</taxon>
        <taxon>Panpulmonata</taxon>
        <taxon>Eupulmonata</taxon>
        <taxon>Stylommatophora</taxon>
        <taxon>Helicina</taxon>
        <taxon>Helicoidea</taxon>
        <taxon>Geomitridae</taxon>
        <taxon>Candidula</taxon>
    </lineage>
</organism>
<keyword evidence="2" id="KW-0812">Transmembrane</keyword>
<sequence>MQFLNCRRAIVVHIFFIYIFSLNAIYGKKKEAEVLDFLAKELKALEASADCPLKQLTKHSVRSLWLKDQLSDETLLCILKFLDANNKDDSAWSLLGTSFEKKNLKQQADYCFKQATKAAGKYTPFVKDWWFIGPFVIGKTEFDGDVLAAYGGIQNVSRYRYHSETFVSELSSGGTVKWTELKQSSAQELLKINPKVDWNDLVSSLGSMGITEWQGWAVGEFFINENDLQLSFQCLGVAKCSIGNTMLVGDLYHRNQFWFPAALSRGVYTVFIPLRTKVVANFKFSVNKMPAFQVLEPSFLPDVYNGYLPINFYLSIPVSNLMADKWLKVTKIKITTQSDGQPLDPVLISNDYEIAPGQVRPVVVHLKPESVSDARKITDSCRDLNLEFKLLTSEGSQSFKLTLRCRHKGSSFLFSFIDHDGSVQHAAAVEPLGACNNEACPVFLTLHGTTVPPQNQADSYKKMVNGEYQFGIKGMWLLAPTRHGAHNWEGPGAMTAISALQALSSMTLASEWFSVRADSDKVLFAGHSMGGHGAWHLATHFPDRTIGLISLAGWIKKEEYGESNLFFRHDISTSHTDASVKAIMEACIGENDADKHVTNLKGISVLARIGAEDRTVHPFFVRRMVRLLKEARVNVTYSELPNLAHWWWDTKEANDGGCVNDAQIRQFIDHISATSSQLDNYCSAGSQECGTSSNRYKSLQPEPVTLVTINPAFGDGLKGIAVLQQIIPLRISTVQVHNKFLFFFYPAFFF</sequence>
<proteinExistence type="predicted"/>
<dbReference type="OrthoDB" id="449091at2759"/>